<dbReference type="Pfam" id="PF01850">
    <property type="entry name" value="PIN"/>
    <property type="match status" value="1"/>
</dbReference>
<reference evidence="10 11" key="1">
    <citation type="submission" date="2020-05" db="EMBL/GenBank/DDBJ databases">
        <title>Genomic Encyclopedia of Type Strains, Phase III (KMG-III): the genomes of soil and plant-associated and newly described type strains.</title>
        <authorList>
            <person name="Whitman W."/>
        </authorList>
    </citation>
    <scope>NUCLEOTIDE SEQUENCE [LARGE SCALE GENOMIC DNA]</scope>
    <source>
        <strain evidence="10 11">KCTC 19046</strain>
    </source>
</reference>
<keyword evidence="8" id="KW-0800">Toxin</keyword>
<keyword evidence="6 8" id="KW-0460">Magnesium</keyword>
<organism evidence="10 11">
    <name type="scientific">Isoptericola halotolerans</name>
    <dbReference type="NCBI Taxonomy" id="300560"/>
    <lineage>
        <taxon>Bacteria</taxon>
        <taxon>Bacillati</taxon>
        <taxon>Actinomycetota</taxon>
        <taxon>Actinomycetes</taxon>
        <taxon>Micrococcales</taxon>
        <taxon>Promicromonosporaceae</taxon>
        <taxon>Isoptericola</taxon>
    </lineage>
</organism>
<keyword evidence="5 8" id="KW-0378">Hydrolase</keyword>
<keyword evidence="11" id="KW-1185">Reference proteome</keyword>
<comment type="similarity">
    <text evidence="7 8">Belongs to the PINc/VapC protein family.</text>
</comment>
<dbReference type="InterPro" id="IPR022907">
    <property type="entry name" value="VapC_family"/>
</dbReference>
<comment type="caution">
    <text evidence="10">The sequence shown here is derived from an EMBL/GenBank/DDBJ whole genome shotgun (WGS) entry which is preliminary data.</text>
</comment>
<dbReference type="SUPFAM" id="SSF88723">
    <property type="entry name" value="PIN domain-like"/>
    <property type="match status" value="1"/>
</dbReference>
<dbReference type="InterPro" id="IPR029060">
    <property type="entry name" value="PIN-like_dom_sf"/>
</dbReference>
<evidence type="ECO:0000256" key="6">
    <source>
        <dbReference type="ARBA" id="ARBA00022842"/>
    </source>
</evidence>
<evidence type="ECO:0000313" key="10">
    <source>
        <dbReference type="EMBL" id="NOV98561.1"/>
    </source>
</evidence>
<evidence type="ECO:0000313" key="11">
    <source>
        <dbReference type="Proteomes" id="UP000757540"/>
    </source>
</evidence>
<evidence type="ECO:0000256" key="8">
    <source>
        <dbReference type="HAMAP-Rule" id="MF_00265"/>
    </source>
</evidence>
<dbReference type="EMBL" id="JABEZU010000004">
    <property type="protein sequence ID" value="NOV98561.1"/>
    <property type="molecule type" value="Genomic_DNA"/>
</dbReference>
<feature type="binding site" evidence="8">
    <location>
        <position position="103"/>
    </location>
    <ligand>
        <name>Mg(2+)</name>
        <dbReference type="ChEBI" id="CHEBI:18420"/>
    </ligand>
</feature>
<dbReference type="InterPro" id="IPR050556">
    <property type="entry name" value="Type_II_TA_system_RNase"/>
</dbReference>
<dbReference type="PANTHER" id="PTHR33653">
    <property type="entry name" value="RIBONUCLEASE VAPC2"/>
    <property type="match status" value="1"/>
</dbReference>
<feature type="binding site" evidence="8">
    <location>
        <position position="6"/>
    </location>
    <ligand>
        <name>Mg(2+)</name>
        <dbReference type="ChEBI" id="CHEBI:18420"/>
    </ligand>
</feature>
<comment type="cofactor">
    <cofactor evidence="1 8">
        <name>Mg(2+)</name>
        <dbReference type="ChEBI" id="CHEBI:18420"/>
    </cofactor>
</comment>
<evidence type="ECO:0000256" key="5">
    <source>
        <dbReference type="ARBA" id="ARBA00022801"/>
    </source>
</evidence>
<sequence length="139" mass="15431">MTYLLDTNVLSELTRRAPDTGVLRWLRSHDDLWTTSVVVGELLFGVARLPSGRRREALHAAVLSILSERFRDRVLPFDQPAAVEYAVVRSRQERAGRPAGDLDAMIAAVARAHGAAVVTRNVRHFADSGTEVVDPWSRT</sequence>
<accession>A0ABX2A7H8</accession>
<evidence type="ECO:0000256" key="2">
    <source>
        <dbReference type="ARBA" id="ARBA00022649"/>
    </source>
</evidence>
<protein>
    <recommendedName>
        <fullName evidence="8">Ribonuclease VapC</fullName>
        <shortName evidence="8">RNase VapC</shortName>
        <ecNumber evidence="8">3.1.-.-</ecNumber>
    </recommendedName>
    <alternativeName>
        <fullName evidence="8">Toxin VapC</fullName>
    </alternativeName>
</protein>
<dbReference type="CDD" id="cd18731">
    <property type="entry name" value="PIN_NgFitB-like"/>
    <property type="match status" value="1"/>
</dbReference>
<dbReference type="PANTHER" id="PTHR33653:SF1">
    <property type="entry name" value="RIBONUCLEASE VAPC2"/>
    <property type="match status" value="1"/>
</dbReference>
<evidence type="ECO:0000256" key="3">
    <source>
        <dbReference type="ARBA" id="ARBA00022722"/>
    </source>
</evidence>
<keyword evidence="2 8" id="KW-1277">Toxin-antitoxin system</keyword>
<dbReference type="RefSeq" id="WP_171784780.1">
    <property type="nucleotide sequence ID" value="NZ_BAAAML010000003.1"/>
</dbReference>
<name>A0ABX2A7H8_9MICO</name>
<proteinExistence type="inferred from homology"/>
<dbReference type="InterPro" id="IPR002716">
    <property type="entry name" value="PIN_dom"/>
</dbReference>
<evidence type="ECO:0000256" key="1">
    <source>
        <dbReference type="ARBA" id="ARBA00001946"/>
    </source>
</evidence>
<dbReference type="Gene3D" id="3.40.50.1010">
    <property type="entry name" value="5'-nuclease"/>
    <property type="match status" value="1"/>
</dbReference>
<comment type="function">
    <text evidence="8">Toxic component of a toxin-antitoxin (TA) system. An RNase.</text>
</comment>
<evidence type="ECO:0000256" key="7">
    <source>
        <dbReference type="ARBA" id="ARBA00038093"/>
    </source>
</evidence>
<evidence type="ECO:0000256" key="4">
    <source>
        <dbReference type="ARBA" id="ARBA00022723"/>
    </source>
</evidence>
<keyword evidence="4 8" id="KW-0479">Metal-binding</keyword>
<gene>
    <name evidence="8" type="primary">vapC</name>
    <name evidence="10" type="ORF">HDG69_003156</name>
</gene>
<dbReference type="Proteomes" id="UP000757540">
    <property type="component" value="Unassembled WGS sequence"/>
</dbReference>
<dbReference type="HAMAP" id="MF_00265">
    <property type="entry name" value="VapC_Nob1"/>
    <property type="match status" value="1"/>
</dbReference>
<keyword evidence="3 8" id="KW-0540">Nuclease</keyword>
<evidence type="ECO:0000259" key="9">
    <source>
        <dbReference type="Pfam" id="PF01850"/>
    </source>
</evidence>
<feature type="domain" description="PIN" evidence="9">
    <location>
        <begin position="3"/>
        <end position="123"/>
    </location>
</feature>
<dbReference type="EC" id="3.1.-.-" evidence="8"/>